<dbReference type="EnsemblPlants" id="AUR62014583-RA">
    <property type="protein sequence ID" value="AUR62014583-RA:cds"/>
    <property type="gene ID" value="AUR62014583"/>
</dbReference>
<dbReference type="AlphaFoldDB" id="A0A803LKT6"/>
<name>A0A803LKT6_CHEQI</name>
<dbReference type="Gramene" id="AUR62014583-RA">
    <property type="protein sequence ID" value="AUR62014583-RA:cds"/>
    <property type="gene ID" value="AUR62014583"/>
</dbReference>
<dbReference type="OrthoDB" id="4062651at2759"/>
<keyword evidence="13" id="KW-0675">Receptor</keyword>
<dbReference type="Pfam" id="PF07714">
    <property type="entry name" value="PK_Tyr_Ser-Thr"/>
    <property type="match status" value="1"/>
</dbReference>
<evidence type="ECO:0000256" key="15">
    <source>
        <dbReference type="PROSITE-ProRule" id="PRU10141"/>
    </source>
</evidence>
<evidence type="ECO:0000256" key="16">
    <source>
        <dbReference type="SAM" id="Phobius"/>
    </source>
</evidence>
<dbReference type="Pfam" id="PF01657">
    <property type="entry name" value="Stress-antifung"/>
    <property type="match status" value="2"/>
</dbReference>
<dbReference type="RefSeq" id="XP_021726230.1">
    <property type="nucleotide sequence ID" value="XM_021870538.1"/>
</dbReference>
<keyword evidence="4" id="KW-0808">Transferase</keyword>
<evidence type="ECO:0000256" key="12">
    <source>
        <dbReference type="ARBA" id="ARBA00023136"/>
    </source>
</evidence>
<comment type="subcellular location">
    <subcellularLocation>
        <location evidence="1">Membrane</location>
        <topology evidence="1">Single-pass membrane protein</topology>
    </subcellularLocation>
</comment>
<evidence type="ECO:0000256" key="7">
    <source>
        <dbReference type="ARBA" id="ARBA00022737"/>
    </source>
</evidence>
<evidence type="ECO:0000313" key="21">
    <source>
        <dbReference type="Proteomes" id="UP000596660"/>
    </source>
</evidence>
<dbReference type="Gene3D" id="3.30.430.20">
    <property type="entry name" value="Gnk2 domain, C-X8-C-X2-C motif"/>
    <property type="match status" value="2"/>
</dbReference>
<feature type="domain" description="Gnk2-homologous" evidence="19">
    <location>
        <begin position="38"/>
        <end position="142"/>
    </location>
</feature>
<dbReference type="PANTHER" id="PTHR27002">
    <property type="entry name" value="RECEPTOR-LIKE SERINE/THREONINE-PROTEIN KINASE SD1-8"/>
    <property type="match status" value="1"/>
</dbReference>
<dbReference type="PROSITE" id="PS00107">
    <property type="entry name" value="PROTEIN_KINASE_ATP"/>
    <property type="match status" value="1"/>
</dbReference>
<dbReference type="KEGG" id="cqi:110693418"/>
<feature type="binding site" evidence="15">
    <location>
        <position position="386"/>
    </location>
    <ligand>
        <name>ATP</name>
        <dbReference type="ChEBI" id="CHEBI:30616"/>
    </ligand>
</feature>
<evidence type="ECO:0000256" key="11">
    <source>
        <dbReference type="ARBA" id="ARBA00022989"/>
    </source>
</evidence>
<keyword evidence="3" id="KW-0597">Phosphoprotein</keyword>
<dbReference type="PROSITE" id="PS00108">
    <property type="entry name" value="PROTEIN_KINASE_ST"/>
    <property type="match status" value="1"/>
</dbReference>
<proteinExistence type="predicted"/>
<evidence type="ECO:0000256" key="5">
    <source>
        <dbReference type="ARBA" id="ARBA00022692"/>
    </source>
</evidence>
<gene>
    <name evidence="20" type="primary">LOC110693418</name>
</gene>
<dbReference type="PANTHER" id="PTHR27002:SF1104">
    <property type="entry name" value="CYSTEINE-RICH RECEPTOR-LIKE PROTEIN KINASE 27-RELATED"/>
    <property type="match status" value="1"/>
</dbReference>
<keyword evidence="10 15" id="KW-0067">ATP-binding</keyword>
<dbReference type="FunFam" id="1.10.510.10:FF:000343">
    <property type="entry name" value="Cysteine-rich receptor-like protein kinase 28"/>
    <property type="match status" value="1"/>
</dbReference>
<keyword evidence="12 16" id="KW-0472">Membrane</keyword>
<dbReference type="InterPro" id="IPR038408">
    <property type="entry name" value="GNK2_sf"/>
</dbReference>
<dbReference type="PROSITE" id="PS51473">
    <property type="entry name" value="GNK2"/>
    <property type="match status" value="2"/>
</dbReference>
<evidence type="ECO:0000313" key="20">
    <source>
        <dbReference type="EnsemblPlants" id="AUR62014583-RA:cds"/>
    </source>
</evidence>
<evidence type="ECO:0000256" key="2">
    <source>
        <dbReference type="ARBA" id="ARBA00022527"/>
    </source>
</evidence>
<dbReference type="GO" id="GO:0005524">
    <property type="term" value="F:ATP binding"/>
    <property type="evidence" value="ECO:0007669"/>
    <property type="project" value="UniProtKB-UniRule"/>
</dbReference>
<organism evidence="20 21">
    <name type="scientific">Chenopodium quinoa</name>
    <name type="common">Quinoa</name>
    <dbReference type="NCBI Taxonomy" id="63459"/>
    <lineage>
        <taxon>Eukaryota</taxon>
        <taxon>Viridiplantae</taxon>
        <taxon>Streptophyta</taxon>
        <taxon>Embryophyta</taxon>
        <taxon>Tracheophyta</taxon>
        <taxon>Spermatophyta</taxon>
        <taxon>Magnoliopsida</taxon>
        <taxon>eudicotyledons</taxon>
        <taxon>Gunneridae</taxon>
        <taxon>Pentapetalae</taxon>
        <taxon>Caryophyllales</taxon>
        <taxon>Chenopodiaceae</taxon>
        <taxon>Chenopodioideae</taxon>
        <taxon>Atripliceae</taxon>
        <taxon>Chenopodium</taxon>
    </lineage>
</organism>
<reference evidence="20" key="1">
    <citation type="journal article" date="2017" name="Nature">
        <title>The genome of Chenopodium quinoa.</title>
        <authorList>
            <person name="Jarvis D.E."/>
            <person name="Ho Y.S."/>
            <person name="Lightfoot D.J."/>
            <person name="Schmoeckel S.M."/>
            <person name="Li B."/>
            <person name="Borm T.J.A."/>
            <person name="Ohyanagi H."/>
            <person name="Mineta K."/>
            <person name="Michell C.T."/>
            <person name="Saber N."/>
            <person name="Kharbatia N.M."/>
            <person name="Rupper R.R."/>
            <person name="Sharp A.R."/>
            <person name="Dally N."/>
            <person name="Boughton B.A."/>
            <person name="Woo Y.H."/>
            <person name="Gao G."/>
            <person name="Schijlen E.G.W.M."/>
            <person name="Guo X."/>
            <person name="Momin A.A."/>
            <person name="Negrao S."/>
            <person name="Al-Babili S."/>
            <person name="Gehring C."/>
            <person name="Roessner U."/>
            <person name="Jung C."/>
            <person name="Murphy K."/>
            <person name="Arold S.T."/>
            <person name="Gojobori T."/>
            <person name="van der Linden C.G."/>
            <person name="van Loo E.N."/>
            <person name="Jellen E.N."/>
            <person name="Maughan P.J."/>
            <person name="Tester M."/>
        </authorList>
    </citation>
    <scope>NUCLEOTIDE SEQUENCE [LARGE SCALE GENOMIC DNA]</scope>
    <source>
        <strain evidence="20">cv. PI 614886</strain>
    </source>
</reference>
<keyword evidence="7" id="KW-0677">Repeat</keyword>
<feature type="domain" description="Gnk2-homologous" evidence="19">
    <location>
        <begin position="149"/>
        <end position="260"/>
    </location>
</feature>
<feature type="signal peptide" evidence="17">
    <location>
        <begin position="1"/>
        <end position="36"/>
    </location>
</feature>
<dbReference type="InterPro" id="IPR017441">
    <property type="entry name" value="Protein_kinase_ATP_BS"/>
</dbReference>
<accession>A0A803LKT6</accession>
<evidence type="ECO:0000256" key="3">
    <source>
        <dbReference type="ARBA" id="ARBA00022553"/>
    </source>
</evidence>
<dbReference type="PROSITE" id="PS50011">
    <property type="entry name" value="PROTEIN_KINASE_DOM"/>
    <property type="match status" value="1"/>
</dbReference>
<evidence type="ECO:0000256" key="6">
    <source>
        <dbReference type="ARBA" id="ARBA00022729"/>
    </source>
</evidence>
<evidence type="ECO:0000256" key="10">
    <source>
        <dbReference type="ARBA" id="ARBA00022840"/>
    </source>
</evidence>
<evidence type="ECO:0000256" key="9">
    <source>
        <dbReference type="ARBA" id="ARBA00022777"/>
    </source>
</evidence>
<keyword evidence="21" id="KW-1185">Reference proteome</keyword>
<keyword evidence="11 16" id="KW-1133">Transmembrane helix</keyword>
<dbReference type="Proteomes" id="UP000596660">
    <property type="component" value="Unplaced"/>
</dbReference>
<feature type="domain" description="Protein kinase" evidence="18">
    <location>
        <begin position="357"/>
        <end position="643"/>
    </location>
</feature>
<dbReference type="InterPro" id="IPR001245">
    <property type="entry name" value="Ser-Thr/Tyr_kinase_cat_dom"/>
</dbReference>
<dbReference type="InterPro" id="IPR011009">
    <property type="entry name" value="Kinase-like_dom_sf"/>
</dbReference>
<keyword evidence="9" id="KW-0418">Kinase</keyword>
<keyword evidence="6 17" id="KW-0732">Signal</keyword>
<keyword evidence="5 16" id="KW-0812">Transmembrane</keyword>
<evidence type="ECO:0000256" key="14">
    <source>
        <dbReference type="ARBA" id="ARBA00023180"/>
    </source>
</evidence>
<feature type="chain" id="PRO_5031470586" evidence="17">
    <location>
        <begin position="37"/>
        <end position="683"/>
    </location>
</feature>
<evidence type="ECO:0000256" key="1">
    <source>
        <dbReference type="ARBA" id="ARBA00004167"/>
    </source>
</evidence>
<dbReference type="Gene3D" id="1.10.510.10">
    <property type="entry name" value="Transferase(Phosphotransferase) domain 1"/>
    <property type="match status" value="1"/>
</dbReference>
<evidence type="ECO:0000256" key="17">
    <source>
        <dbReference type="SAM" id="SignalP"/>
    </source>
</evidence>
<dbReference type="SUPFAM" id="SSF56112">
    <property type="entry name" value="Protein kinase-like (PK-like)"/>
    <property type="match status" value="1"/>
</dbReference>
<dbReference type="OMA" id="SCHACIN"/>
<evidence type="ECO:0000256" key="4">
    <source>
        <dbReference type="ARBA" id="ARBA00022679"/>
    </source>
</evidence>
<keyword evidence="8 15" id="KW-0547">Nucleotide-binding</keyword>
<evidence type="ECO:0000256" key="13">
    <source>
        <dbReference type="ARBA" id="ARBA00023170"/>
    </source>
</evidence>
<dbReference type="FunFam" id="3.30.200.20:FF:000142">
    <property type="entry name" value="Cysteine-rich receptor-like protein kinase 10"/>
    <property type="match status" value="1"/>
</dbReference>
<evidence type="ECO:0000259" key="18">
    <source>
        <dbReference type="PROSITE" id="PS50011"/>
    </source>
</evidence>
<reference evidence="20" key="2">
    <citation type="submission" date="2021-03" db="UniProtKB">
        <authorList>
            <consortium name="EnsemblPlants"/>
        </authorList>
    </citation>
    <scope>IDENTIFICATION</scope>
</reference>
<dbReference type="GO" id="GO:0009737">
    <property type="term" value="P:response to abscisic acid"/>
    <property type="evidence" value="ECO:0007669"/>
    <property type="project" value="UniProtKB-ARBA"/>
</dbReference>
<feature type="transmembrane region" description="Helical" evidence="16">
    <location>
        <begin position="294"/>
        <end position="319"/>
    </location>
</feature>
<dbReference type="InterPro" id="IPR002902">
    <property type="entry name" value="GNK2"/>
</dbReference>
<dbReference type="SMART" id="SM00220">
    <property type="entry name" value="S_TKc"/>
    <property type="match status" value="1"/>
</dbReference>
<dbReference type="GeneID" id="110693418"/>
<dbReference type="InterPro" id="IPR000719">
    <property type="entry name" value="Prot_kinase_dom"/>
</dbReference>
<dbReference type="CDD" id="cd23509">
    <property type="entry name" value="Gnk2-like"/>
    <property type="match status" value="2"/>
</dbReference>
<evidence type="ECO:0000256" key="8">
    <source>
        <dbReference type="ARBA" id="ARBA00022741"/>
    </source>
</evidence>
<dbReference type="InterPro" id="IPR008271">
    <property type="entry name" value="Ser/Thr_kinase_AS"/>
</dbReference>
<protein>
    <submittedName>
        <fullName evidence="20">Uncharacterized protein</fullName>
    </submittedName>
</protein>
<dbReference type="Gene3D" id="3.30.200.20">
    <property type="entry name" value="Phosphorylase Kinase, domain 1"/>
    <property type="match status" value="1"/>
</dbReference>
<keyword evidence="2" id="KW-0723">Serine/threonine-protein kinase</keyword>
<dbReference type="GO" id="GO:0005886">
    <property type="term" value="C:plasma membrane"/>
    <property type="evidence" value="ECO:0007669"/>
    <property type="project" value="TreeGrafter"/>
</dbReference>
<sequence length="683" mass="76114">MHRLTNKINANMESSNLHFLVLSLIISSTMPKFVSAQSSFRRQWCSDTTYAPNSTYQSNLQAVLNSLSTDTRITYGFYNITAGHEPDKVSSLALCRGDVPVNTCRNCIKNSAILLINTVCPNQMEGFGYSGYCSVFFSNRSIYGKVQNVVDPWFYADRPPVTNTRGFSDALSLLMQSLKNRAGSGNSEMKYAADKANTSGGQSLYGLVQCTPDLSKRSCMQCSQKLIDYFPSCCIQSNYTASGVMLVLPNCFVRYDINSFYGNVPDDPLPTSSLNISPSNNATTSGRKSNKTRIVGIVSIALGVSTMLLATSIIFSILLKKRKLRKSWMVKFSKDEIEEIKSLQFSLGAMKQATQNFSEEYKLGEGGFGSVYKGVLPDGQEIAVKKLVKNSGQGDAEFKNEVLILAKLHHRNLVRLLGFCLHGKEMILVYELVANRSLDKFIFDPLSRQSMQWETRYKIINGVARGILYLHENSRLKIIHRDLKAANILLDEDFYPKIADFGMARLFNFDQTQTQASKIVGTLGYISPEYALERQVSVKSDVYSFGVLVLEIVSGQRITSFFYDEDNQENLLSFAWRNWTEGNASYLVDPVIQPGSSTEILKCIHIGLLCVQDDPTDRPTMAAVDLMLSSDSVTLQVPAQPAFCTEDQNLPDMLLEWSTTTKSSVRLEGGSINNVSITELHPR</sequence>
<keyword evidence="14" id="KW-0325">Glycoprotein</keyword>
<dbReference type="CDD" id="cd14066">
    <property type="entry name" value="STKc_IRAK"/>
    <property type="match status" value="1"/>
</dbReference>
<dbReference type="GO" id="GO:0004674">
    <property type="term" value="F:protein serine/threonine kinase activity"/>
    <property type="evidence" value="ECO:0007669"/>
    <property type="project" value="UniProtKB-KW"/>
</dbReference>
<evidence type="ECO:0000259" key="19">
    <source>
        <dbReference type="PROSITE" id="PS51473"/>
    </source>
</evidence>